<dbReference type="NCBIfam" id="TIGR00787">
    <property type="entry name" value="dctP"/>
    <property type="match status" value="1"/>
</dbReference>
<evidence type="ECO:0000313" key="6">
    <source>
        <dbReference type="Proteomes" id="UP000264036"/>
    </source>
</evidence>
<dbReference type="Pfam" id="PF03480">
    <property type="entry name" value="DctP"/>
    <property type="match status" value="1"/>
</dbReference>
<reference evidence="5 6" key="1">
    <citation type="journal article" date="2018" name="Nat. Biotechnol.">
        <title>A standardized bacterial taxonomy based on genome phylogeny substantially revises the tree of life.</title>
        <authorList>
            <person name="Parks D.H."/>
            <person name="Chuvochina M."/>
            <person name="Waite D.W."/>
            <person name="Rinke C."/>
            <person name="Skarshewski A."/>
            <person name="Chaumeil P.A."/>
            <person name="Hugenholtz P."/>
        </authorList>
    </citation>
    <scope>NUCLEOTIDE SEQUENCE [LARGE SCALE GENOMIC DNA]</scope>
    <source>
        <strain evidence="5">UBA10707</strain>
    </source>
</reference>
<dbReference type="NCBIfam" id="NF037995">
    <property type="entry name" value="TRAP_S1"/>
    <property type="match status" value="1"/>
</dbReference>
<evidence type="ECO:0000256" key="4">
    <source>
        <dbReference type="ARBA" id="ARBA00022729"/>
    </source>
</evidence>
<evidence type="ECO:0000256" key="3">
    <source>
        <dbReference type="ARBA" id="ARBA00022448"/>
    </source>
</evidence>
<keyword evidence="3" id="KW-0813">Transport</keyword>
<dbReference type="PROSITE" id="PS51318">
    <property type="entry name" value="TAT"/>
    <property type="match status" value="1"/>
</dbReference>
<evidence type="ECO:0000313" key="5">
    <source>
        <dbReference type="EMBL" id="HBP30087.1"/>
    </source>
</evidence>
<accession>A0A356LGI0</accession>
<dbReference type="InterPro" id="IPR004682">
    <property type="entry name" value="TRAP_DctP"/>
</dbReference>
<dbReference type="InterPro" id="IPR018389">
    <property type="entry name" value="DctP_fam"/>
</dbReference>
<dbReference type="PIRSF" id="PIRSF006470">
    <property type="entry name" value="DctB"/>
    <property type="match status" value="1"/>
</dbReference>
<organism evidence="5 6">
    <name type="scientific">Advenella kashmirensis</name>
    <dbReference type="NCBI Taxonomy" id="310575"/>
    <lineage>
        <taxon>Bacteria</taxon>
        <taxon>Pseudomonadati</taxon>
        <taxon>Pseudomonadota</taxon>
        <taxon>Betaproteobacteria</taxon>
        <taxon>Burkholderiales</taxon>
        <taxon>Alcaligenaceae</taxon>
    </lineage>
</organism>
<protein>
    <submittedName>
        <fullName evidence="5">ABC transporter substrate-binding protein</fullName>
    </submittedName>
</protein>
<evidence type="ECO:0000256" key="1">
    <source>
        <dbReference type="ARBA" id="ARBA00004196"/>
    </source>
</evidence>
<dbReference type="GO" id="GO:0030288">
    <property type="term" value="C:outer membrane-bounded periplasmic space"/>
    <property type="evidence" value="ECO:0007669"/>
    <property type="project" value="InterPro"/>
</dbReference>
<dbReference type="AlphaFoldDB" id="A0A356LGI0"/>
<dbReference type="InterPro" id="IPR006311">
    <property type="entry name" value="TAT_signal"/>
</dbReference>
<dbReference type="InterPro" id="IPR038404">
    <property type="entry name" value="TRAP_DctP_sf"/>
</dbReference>
<dbReference type="Gene3D" id="3.40.190.170">
    <property type="entry name" value="Bacterial extracellular solute-binding protein, family 7"/>
    <property type="match status" value="1"/>
</dbReference>
<dbReference type="GO" id="GO:0055085">
    <property type="term" value="P:transmembrane transport"/>
    <property type="evidence" value="ECO:0007669"/>
    <property type="project" value="InterPro"/>
</dbReference>
<dbReference type="Proteomes" id="UP000264036">
    <property type="component" value="Unassembled WGS sequence"/>
</dbReference>
<dbReference type="PANTHER" id="PTHR33376">
    <property type="match status" value="1"/>
</dbReference>
<proteinExistence type="inferred from homology"/>
<keyword evidence="4" id="KW-0732">Signal</keyword>
<evidence type="ECO:0000256" key="2">
    <source>
        <dbReference type="ARBA" id="ARBA00009023"/>
    </source>
</evidence>
<name>A0A356LGI0_9BURK</name>
<dbReference type="PANTHER" id="PTHR33376:SF4">
    <property type="entry name" value="SIALIC ACID-BINDING PERIPLASMIC PROTEIN SIAP"/>
    <property type="match status" value="1"/>
</dbReference>
<gene>
    <name evidence="5" type="ORF">DD666_11800</name>
</gene>
<dbReference type="CDD" id="cd13603">
    <property type="entry name" value="PBP2_TRAP_Siap_TeaA_like"/>
    <property type="match status" value="1"/>
</dbReference>
<comment type="subcellular location">
    <subcellularLocation>
        <location evidence="1">Cell envelope</location>
    </subcellularLocation>
</comment>
<comment type="caution">
    <text evidence="5">The sequence shown here is derived from an EMBL/GenBank/DDBJ whole genome shotgun (WGS) entry which is preliminary data.</text>
</comment>
<comment type="similarity">
    <text evidence="2">Belongs to the bacterial solute-binding protein 7 family.</text>
</comment>
<dbReference type="EMBL" id="DOEK01000029">
    <property type="protein sequence ID" value="HBP30087.1"/>
    <property type="molecule type" value="Genomic_DNA"/>
</dbReference>
<sequence length="343" mass="38134">MAGVKRRSFLKSMSAVTAASAFGLSYSDVILARRADFRLKFANNLPVSHPMNIRAKEMVDAIKKETDGAVDIRVYPSSQLGNDTDTLSQIRAGAVDFFTLSPIIMGTLISKTQISGIGFGFKDYDQVWKAMDGELGAAVREEIEKGSNLTAFDKIWDNGFRIITTSSKPVKTPDDLTSVKLRVPPSPLWTSMFKSLGASPTTINFAETYSALQTHIADGQENPITLIETAKLYEVQKYASLTNHMWDGFWFLANRDNLAKVPKDMQEVIRKHVMGASLKERDDLAKLSLTVKQTLEGEGMVFNEVDTNAFRGKLKDAGFYEEWKKSFGDPLWSKLEQFTGALS</sequence>